<accession>A0ACB5S7V3</accession>
<evidence type="ECO:0000313" key="1">
    <source>
        <dbReference type="EMBL" id="GME28880.1"/>
    </source>
</evidence>
<proteinExistence type="predicted"/>
<organism evidence="1 2">
    <name type="scientific">Neofusicoccum parvum</name>
    <dbReference type="NCBI Taxonomy" id="310453"/>
    <lineage>
        <taxon>Eukaryota</taxon>
        <taxon>Fungi</taxon>
        <taxon>Dikarya</taxon>
        <taxon>Ascomycota</taxon>
        <taxon>Pezizomycotina</taxon>
        <taxon>Dothideomycetes</taxon>
        <taxon>Dothideomycetes incertae sedis</taxon>
        <taxon>Botryosphaeriales</taxon>
        <taxon>Botryosphaeriaceae</taxon>
        <taxon>Neofusicoccum</taxon>
    </lineage>
</organism>
<reference evidence="1" key="1">
    <citation type="submission" date="2024-09" db="EMBL/GenBank/DDBJ databases">
        <title>Draft Genome Sequences of Neofusicoccum parvum.</title>
        <authorList>
            <person name="Ashida A."/>
            <person name="Camagna M."/>
            <person name="Tanaka A."/>
            <person name="Takemoto D."/>
        </authorList>
    </citation>
    <scope>NUCLEOTIDE SEQUENCE</scope>
    <source>
        <strain evidence="1">PPO83</strain>
    </source>
</reference>
<name>A0ACB5S7V3_9PEZI</name>
<gene>
    <name evidence="1" type="primary">g1410</name>
    <name evidence="1" type="ORF">NpPPO83_00001410</name>
</gene>
<dbReference type="EMBL" id="BSXG01000053">
    <property type="protein sequence ID" value="GME28880.1"/>
    <property type="molecule type" value="Genomic_DNA"/>
</dbReference>
<protein>
    <submittedName>
        <fullName evidence="1">Uncharacterized protein</fullName>
    </submittedName>
</protein>
<keyword evidence="2" id="KW-1185">Reference proteome</keyword>
<evidence type="ECO:0000313" key="2">
    <source>
        <dbReference type="Proteomes" id="UP001165186"/>
    </source>
</evidence>
<dbReference type="Proteomes" id="UP001165186">
    <property type="component" value="Unassembled WGS sequence"/>
</dbReference>
<comment type="caution">
    <text evidence="1">The sequence shown here is derived from an EMBL/GenBank/DDBJ whole genome shotgun (WGS) entry which is preliminary data.</text>
</comment>
<sequence length="349" mass="39986">MSYFLGQEDISEAEFSWMHESEASYQWDPWKYRNKPASLNAVYVCQHPGCKSKANFQRKYELQRHMRKHEEAQAYDCPVIGCIYKGANAPYRPDKLKSHLRAHPDDSLSLCPIPGCSAQPLSLYLMSVHLQCHTHVDLKMASNALIVKDYREERSVSVAKCPIGLTKACAKWMKMDRIPAHILSHTVQERVQRRGEAFEAGYDSMTGQLACPMCHATMTDPDGFAQHVHMSHLNDQSGRDHINVCLIKINETRKDNPLLNEWIGKWNVSETELQSVSRWNDCCPACFGIHLFQNGCYSNHHLEIQKADISEVLQKRQQVLKHYPSFVNHPIFNDIRNTSRANGDSQTMS</sequence>